<dbReference type="GO" id="GO:0003824">
    <property type="term" value="F:catalytic activity"/>
    <property type="evidence" value="ECO:0007669"/>
    <property type="project" value="InterPro"/>
</dbReference>
<dbReference type="Pfam" id="PF02515">
    <property type="entry name" value="CoA_transf_3"/>
    <property type="match status" value="1"/>
</dbReference>
<dbReference type="EMBL" id="QAYG01000001">
    <property type="protein sequence ID" value="PTW62814.1"/>
    <property type="molecule type" value="Genomic_DNA"/>
</dbReference>
<evidence type="ECO:0000313" key="2">
    <source>
        <dbReference type="Proteomes" id="UP000244081"/>
    </source>
</evidence>
<dbReference type="InterPro" id="IPR044855">
    <property type="entry name" value="CoA-Trfase_III_dom3_sf"/>
</dbReference>
<accession>A0A2T5VGC1</accession>
<name>A0A2T5VGC1_9HYPH</name>
<dbReference type="InterPro" id="IPR003673">
    <property type="entry name" value="CoA-Trfase_fam_III"/>
</dbReference>
<dbReference type="PANTHER" id="PTHR48228">
    <property type="entry name" value="SUCCINYL-COA--D-CITRAMALATE COA-TRANSFERASE"/>
    <property type="match status" value="1"/>
</dbReference>
<sequence length="374" mass="39764">MSGAASAGPLAGLKVVEFAAIGPVPFAAMVLSDLGAEIVRIDRPGATTTDPRDITCRGRSARLGLDLKNADDVALARQLIAKADVLLEGFRPGVLERLGLAPADLMVDNPGLIVTRVTGWGQDGPLSPRAGHDLTYIALSGALHAIGPADHPIPPLNLVGDYGGGGMLALVGLLSALFERAQSGRGQVVDAAMTDGSSLLMAFVYGLKAMGQWQDVRETNMLDGAAHFYTTYRCRDGRFLAVGPIEPQFHATFAKIMGVEDFGPDQYDTTRWSERRDRLREIFLTRDRDDWVAAFDGTDACVAPVLAMEEVRHHPHNAARGTFAEVDGVVQPAAAPRFDRTPGAIKAAGERETEDVLSGWGVDATLVETLAGKG</sequence>
<keyword evidence="2" id="KW-1185">Reference proteome</keyword>
<dbReference type="OrthoDB" id="9806585at2"/>
<dbReference type="PANTHER" id="PTHR48228:SF5">
    <property type="entry name" value="ALPHA-METHYLACYL-COA RACEMASE"/>
    <property type="match status" value="1"/>
</dbReference>
<evidence type="ECO:0000313" key="1">
    <source>
        <dbReference type="EMBL" id="PTW62814.1"/>
    </source>
</evidence>
<dbReference type="Gene3D" id="3.30.1540.10">
    <property type="entry name" value="formyl-coa transferase, domain 3"/>
    <property type="match status" value="1"/>
</dbReference>
<dbReference type="Proteomes" id="UP000244081">
    <property type="component" value="Unassembled WGS sequence"/>
</dbReference>
<dbReference type="Gene3D" id="3.40.50.10540">
    <property type="entry name" value="Crotonobetainyl-coa:carnitine coa-transferase, domain 1"/>
    <property type="match status" value="1"/>
</dbReference>
<organism evidence="1 2">
    <name type="scientific">Breoghania corrubedonensis</name>
    <dbReference type="NCBI Taxonomy" id="665038"/>
    <lineage>
        <taxon>Bacteria</taxon>
        <taxon>Pseudomonadati</taxon>
        <taxon>Pseudomonadota</taxon>
        <taxon>Alphaproteobacteria</taxon>
        <taxon>Hyphomicrobiales</taxon>
        <taxon>Stappiaceae</taxon>
        <taxon>Breoghania</taxon>
    </lineage>
</organism>
<dbReference type="SUPFAM" id="SSF89796">
    <property type="entry name" value="CoA-transferase family III (CaiB/BaiF)"/>
    <property type="match status" value="1"/>
</dbReference>
<gene>
    <name evidence="1" type="ORF">C8N35_101862</name>
</gene>
<proteinExistence type="predicted"/>
<dbReference type="RefSeq" id="WP_107988329.1">
    <property type="nucleotide sequence ID" value="NZ_QAYG01000001.1"/>
</dbReference>
<dbReference type="InterPro" id="IPR023606">
    <property type="entry name" value="CoA-Trfase_III_dom_1_sf"/>
</dbReference>
<reference evidence="1 2" key="1">
    <citation type="submission" date="2018-04" db="EMBL/GenBank/DDBJ databases">
        <title>Genomic Encyclopedia of Archaeal and Bacterial Type Strains, Phase II (KMG-II): from individual species to whole genera.</title>
        <authorList>
            <person name="Goeker M."/>
        </authorList>
    </citation>
    <scope>NUCLEOTIDE SEQUENCE [LARGE SCALE GENOMIC DNA]</scope>
    <source>
        <strain evidence="1 2">DSM 23382</strain>
    </source>
</reference>
<protein>
    <submittedName>
        <fullName evidence="1">Alpha-methylacyl-CoA racemase</fullName>
    </submittedName>
</protein>
<dbReference type="InterPro" id="IPR050509">
    <property type="entry name" value="CoA-transferase_III"/>
</dbReference>
<dbReference type="AlphaFoldDB" id="A0A2T5VGC1"/>
<comment type="caution">
    <text evidence="1">The sequence shown here is derived from an EMBL/GenBank/DDBJ whole genome shotgun (WGS) entry which is preliminary data.</text>
</comment>